<dbReference type="EMBL" id="KT718655">
    <property type="protein sequence ID" value="ALR69559.1"/>
    <property type="molecule type" value="mRNA"/>
</dbReference>
<keyword evidence="3 4" id="KW-0413">Isomerase</keyword>
<keyword evidence="4" id="KW-0324">Glycolysis</keyword>
<evidence type="ECO:0000256" key="1">
    <source>
        <dbReference type="ARBA" id="ARBA00007422"/>
    </source>
</evidence>
<evidence type="ECO:0000256" key="2">
    <source>
        <dbReference type="ARBA" id="ARBA00011738"/>
    </source>
</evidence>
<dbReference type="AlphaFoldDB" id="A0A0S3IUC3"/>
<dbReference type="InterPro" id="IPR022896">
    <property type="entry name" value="TrioseP_Isoase_bac/euk"/>
</dbReference>
<dbReference type="UniPathway" id="UPA00109">
    <property type="reaction ID" value="UER00189"/>
</dbReference>
<dbReference type="GO" id="GO:0006094">
    <property type="term" value="P:gluconeogenesis"/>
    <property type="evidence" value="ECO:0007669"/>
    <property type="project" value="UniProtKB-UniPathway"/>
</dbReference>
<comment type="subunit">
    <text evidence="2">Homodimer.</text>
</comment>
<protein>
    <recommendedName>
        <fullName evidence="4">Triosephosphate isomerase</fullName>
        <ecNumber evidence="4">5.3.1.1</ecNumber>
    </recommendedName>
</protein>
<dbReference type="GO" id="GO:0004807">
    <property type="term" value="F:triose-phosphate isomerase activity"/>
    <property type="evidence" value="ECO:0007669"/>
    <property type="project" value="UniProtKB-EC"/>
</dbReference>
<dbReference type="PROSITE" id="PS51440">
    <property type="entry name" value="TIM_2"/>
    <property type="match status" value="1"/>
</dbReference>
<dbReference type="GO" id="GO:0006096">
    <property type="term" value="P:glycolytic process"/>
    <property type="evidence" value="ECO:0007669"/>
    <property type="project" value="UniProtKB-UniPathway"/>
</dbReference>
<dbReference type="PANTHER" id="PTHR21139:SF2">
    <property type="entry name" value="TRIOSEPHOSPHATE ISOMERASE"/>
    <property type="match status" value="1"/>
</dbReference>
<comment type="pathway">
    <text evidence="4">Carbohydrate biosynthesis; gluconeogenesis.</text>
</comment>
<feature type="non-terminal residue" evidence="5">
    <location>
        <position position="372"/>
    </location>
</feature>
<feature type="non-terminal residue" evidence="5">
    <location>
        <position position="1"/>
    </location>
</feature>
<dbReference type="InterPro" id="IPR020861">
    <property type="entry name" value="Triosephosphate_isomerase_AS"/>
</dbReference>
<evidence type="ECO:0000256" key="3">
    <source>
        <dbReference type="ARBA" id="ARBA00023235"/>
    </source>
</evidence>
<evidence type="ECO:0000256" key="4">
    <source>
        <dbReference type="RuleBase" id="RU363013"/>
    </source>
</evidence>
<dbReference type="GO" id="GO:0046166">
    <property type="term" value="P:glyceraldehyde-3-phosphate biosynthetic process"/>
    <property type="evidence" value="ECO:0007669"/>
    <property type="project" value="TreeGrafter"/>
</dbReference>
<dbReference type="HAMAP" id="MF_00147_B">
    <property type="entry name" value="TIM_B"/>
    <property type="match status" value="1"/>
</dbReference>
<dbReference type="GO" id="GO:0019563">
    <property type="term" value="P:glycerol catabolic process"/>
    <property type="evidence" value="ECO:0007669"/>
    <property type="project" value="TreeGrafter"/>
</dbReference>
<dbReference type="CDD" id="cd00311">
    <property type="entry name" value="TIM"/>
    <property type="match status" value="1"/>
</dbReference>
<reference evidence="5" key="1">
    <citation type="journal article" date="2015" name="J. Eukaryot. Microbiol.">
        <title>Evolutionary History of the Enzymes Involved in the Calvin-Benson Cycle in Euglenids.</title>
        <authorList>
            <person name="Markunas C.M."/>
            <person name="Triemer R.E."/>
        </authorList>
    </citation>
    <scope>NUCLEOTIDE SEQUENCE</scope>
</reference>
<comment type="similarity">
    <text evidence="1 4">Belongs to the triosephosphate isomerase family.</text>
</comment>
<dbReference type="InterPro" id="IPR035990">
    <property type="entry name" value="TIM_sf"/>
</dbReference>
<organism evidence="5">
    <name type="scientific">Eutreptia viridis</name>
    <dbReference type="NCBI Taxonomy" id="96908"/>
    <lineage>
        <taxon>Eukaryota</taxon>
        <taxon>Discoba</taxon>
        <taxon>Euglenozoa</taxon>
        <taxon>Euglenida</taxon>
        <taxon>Spirocuta</taxon>
        <taxon>Euglenophyceae</taxon>
        <taxon>Eutreptiales</taxon>
        <taxon>Eutreptiaceae</taxon>
        <taxon>Eutreptia</taxon>
    </lineage>
</organism>
<dbReference type="FunFam" id="3.20.20.70:FF:000025">
    <property type="entry name" value="Triosephosphate isomerase"/>
    <property type="match status" value="1"/>
</dbReference>
<name>A0A0S3IUC3_9EUGL</name>
<comment type="pathway">
    <text evidence="4">Carbohydrate degradation; glycolysis; D-glyceraldehyde 3-phosphate from glycerone phosphate: step 1/1.</text>
</comment>
<dbReference type="UniPathway" id="UPA00138"/>
<dbReference type="EC" id="5.3.1.1" evidence="4"/>
<dbReference type="Gene3D" id="3.20.20.70">
    <property type="entry name" value="Aldolase class I"/>
    <property type="match status" value="1"/>
</dbReference>
<dbReference type="Pfam" id="PF00121">
    <property type="entry name" value="TIM"/>
    <property type="match status" value="1"/>
</dbReference>
<dbReference type="SUPFAM" id="SSF51351">
    <property type="entry name" value="Triosephosphate isomerase (TIM)"/>
    <property type="match status" value="1"/>
</dbReference>
<dbReference type="InterPro" id="IPR000652">
    <property type="entry name" value="Triosephosphate_isomerase"/>
</dbReference>
<dbReference type="PROSITE" id="PS00171">
    <property type="entry name" value="TIM_1"/>
    <property type="match status" value="1"/>
</dbReference>
<dbReference type="PANTHER" id="PTHR21139">
    <property type="entry name" value="TRIOSEPHOSPHATE ISOMERASE"/>
    <property type="match status" value="1"/>
</dbReference>
<dbReference type="InterPro" id="IPR013785">
    <property type="entry name" value="Aldolase_TIM"/>
</dbReference>
<evidence type="ECO:0000313" key="5">
    <source>
        <dbReference type="EMBL" id="ALR69559.1"/>
    </source>
</evidence>
<comment type="catalytic activity">
    <reaction evidence="4">
        <text>D-glyceraldehyde 3-phosphate = dihydroxyacetone phosphate</text>
        <dbReference type="Rhea" id="RHEA:18585"/>
        <dbReference type="ChEBI" id="CHEBI:57642"/>
        <dbReference type="ChEBI" id="CHEBI:59776"/>
        <dbReference type="EC" id="5.3.1.1"/>
    </reaction>
</comment>
<keyword evidence="4" id="KW-0312">Gluconeogenesis</keyword>
<sequence>MENYYGTPVYELEFNKPEPWYKGRVASFVGGCVVMACVSLSLKNAAPSEPATGAYAVSTSPYMAVPLAAQATINRRFAQPSQPSKKAMAFARPSRNGNARSSFALGAGEWAPTEKMPRKFIVGGNWKCNGDRASIKALVEALNEGDNLAGGGVEVVVAPPMLYGDYTRGMLRPDFSVAFQNCWVGGGGAFTGEVSADMIKDAGFDWVILGHSERRSLPEIMETDDTVGVKTAYALEAGLKVMLCIGEQLDERQSGKTDEVNARQLAAVAEKISADDWKNIVIAYEPVWAIGTGVVATPEQAQETHASIRKWLSANVSPAVAKEMRIMYGGSANAGNAESLAVQPDVDGFLVGGASLKPEFLTVVDSWKKKLE</sequence>
<dbReference type="GO" id="GO:0005829">
    <property type="term" value="C:cytosol"/>
    <property type="evidence" value="ECO:0007669"/>
    <property type="project" value="TreeGrafter"/>
</dbReference>
<dbReference type="NCBIfam" id="TIGR00419">
    <property type="entry name" value="tim"/>
    <property type="match status" value="1"/>
</dbReference>
<accession>A0A0S3IUC3</accession>
<proteinExistence type="evidence at transcript level"/>